<feature type="transmembrane region" description="Helical" evidence="7">
    <location>
        <begin position="109"/>
        <end position="134"/>
    </location>
</feature>
<evidence type="ECO:0000313" key="8">
    <source>
        <dbReference type="EMBL" id="CRZ09557.1"/>
    </source>
</evidence>
<evidence type="ECO:0000256" key="7">
    <source>
        <dbReference type="SAM" id="Phobius"/>
    </source>
</evidence>
<dbReference type="AlphaFoldDB" id="A0A0H5R730"/>
<keyword evidence="4" id="KW-0970">Cilium biogenesis/degradation</keyword>
<evidence type="ECO:0000256" key="5">
    <source>
        <dbReference type="ARBA" id="ARBA00022989"/>
    </source>
</evidence>
<sequence>MGIETTLLPSRFLLTTLHFMVVTMLFNSKGNNLRAGLSLTFTIDQYRQVESEFDAAIWICIACFIIEYIALFSGVSIMKNAQNGFLSCLHLLGTVLLSWFILDSWHYKSFWYLVVCCSMIPAILESIVIMTTFLGGNLQYS</sequence>
<keyword evidence="6 7" id="KW-0472">Membrane</keyword>
<dbReference type="PANTHER" id="PTHR34341:SF1">
    <property type="entry name" value="TRANSMEMBRANE PROTEIN 107"/>
    <property type="match status" value="1"/>
</dbReference>
<comment type="subcellular location">
    <subcellularLocation>
        <location evidence="1">Membrane</location>
        <topology evidence="1">Multi-pass membrane protein</topology>
    </subcellularLocation>
</comment>
<keyword evidence="5 7" id="KW-1133">Transmembrane helix</keyword>
<dbReference type="GO" id="GO:1905515">
    <property type="term" value="P:non-motile cilium assembly"/>
    <property type="evidence" value="ECO:0007669"/>
    <property type="project" value="TreeGrafter"/>
</dbReference>
<dbReference type="Pfam" id="PF14995">
    <property type="entry name" value="TMEM107"/>
    <property type="match status" value="1"/>
</dbReference>
<evidence type="ECO:0000256" key="2">
    <source>
        <dbReference type="ARBA" id="ARBA00015652"/>
    </source>
</evidence>
<feature type="transmembrane region" description="Helical" evidence="7">
    <location>
        <begin position="84"/>
        <end position="102"/>
    </location>
</feature>
<dbReference type="EMBL" id="HACM01009115">
    <property type="protein sequence ID" value="CRZ09557.1"/>
    <property type="molecule type" value="Transcribed_RNA"/>
</dbReference>
<keyword evidence="3 7" id="KW-0812">Transmembrane</keyword>
<evidence type="ECO:0000256" key="4">
    <source>
        <dbReference type="ARBA" id="ARBA00022794"/>
    </source>
</evidence>
<accession>A0A0H5R730</accession>
<evidence type="ECO:0000256" key="3">
    <source>
        <dbReference type="ARBA" id="ARBA00022692"/>
    </source>
</evidence>
<dbReference type="PANTHER" id="PTHR34341">
    <property type="entry name" value="TRANSMEMBRANE PROTEIN 107"/>
    <property type="match status" value="1"/>
</dbReference>
<organism evidence="8">
    <name type="scientific">Spongospora subterranea</name>
    <dbReference type="NCBI Taxonomy" id="70186"/>
    <lineage>
        <taxon>Eukaryota</taxon>
        <taxon>Sar</taxon>
        <taxon>Rhizaria</taxon>
        <taxon>Endomyxa</taxon>
        <taxon>Phytomyxea</taxon>
        <taxon>Plasmodiophorida</taxon>
        <taxon>Plasmodiophoridae</taxon>
        <taxon>Spongospora</taxon>
    </lineage>
</organism>
<evidence type="ECO:0000256" key="1">
    <source>
        <dbReference type="ARBA" id="ARBA00004141"/>
    </source>
</evidence>
<evidence type="ECO:0000256" key="6">
    <source>
        <dbReference type="ARBA" id="ARBA00023136"/>
    </source>
</evidence>
<feature type="transmembrane region" description="Helical" evidence="7">
    <location>
        <begin position="55"/>
        <end position="78"/>
    </location>
</feature>
<protein>
    <recommendedName>
        <fullName evidence="2">Transmembrane protein 107</fullName>
    </recommendedName>
</protein>
<reference evidence="8" key="1">
    <citation type="submission" date="2015-04" db="EMBL/GenBank/DDBJ databases">
        <title>The genome sequence of the plant pathogenic Rhizarian Plasmodiophora brassicae reveals insights in its biotrophic life cycle and the origin of chitin synthesis.</title>
        <authorList>
            <person name="Schwelm A."/>
            <person name="Fogelqvist J."/>
            <person name="Knaust A."/>
            <person name="Julke S."/>
            <person name="Lilja T."/>
            <person name="Dhandapani V."/>
            <person name="Bonilla-Rosso G."/>
            <person name="Karlsson M."/>
            <person name="Shevchenko A."/>
            <person name="Choi S.R."/>
            <person name="Kim H.G."/>
            <person name="Park J.Y."/>
            <person name="Lim Y.P."/>
            <person name="Ludwig-Muller J."/>
            <person name="Dixelius C."/>
        </authorList>
    </citation>
    <scope>NUCLEOTIDE SEQUENCE</scope>
    <source>
        <tissue evidence="8">Potato root galls</tissue>
    </source>
</reference>
<dbReference type="GO" id="GO:0036038">
    <property type="term" value="C:MKS complex"/>
    <property type="evidence" value="ECO:0007669"/>
    <property type="project" value="TreeGrafter"/>
</dbReference>
<dbReference type="GO" id="GO:0016020">
    <property type="term" value="C:membrane"/>
    <property type="evidence" value="ECO:0007669"/>
    <property type="project" value="UniProtKB-SubCell"/>
</dbReference>
<proteinExistence type="predicted"/>
<name>A0A0H5R730_9EUKA</name>
<dbReference type="InterPro" id="IPR029248">
    <property type="entry name" value="TMEM107"/>
</dbReference>
<feature type="transmembrane region" description="Helical" evidence="7">
    <location>
        <begin position="6"/>
        <end position="26"/>
    </location>
</feature>
<dbReference type="GO" id="GO:1904491">
    <property type="term" value="P:protein localization to ciliary transition zone"/>
    <property type="evidence" value="ECO:0007669"/>
    <property type="project" value="TreeGrafter"/>
</dbReference>